<keyword evidence="2" id="KW-1185">Reference proteome</keyword>
<protein>
    <submittedName>
        <fullName evidence="1">Uncharacterized protein</fullName>
    </submittedName>
</protein>
<reference evidence="1 2" key="1">
    <citation type="submission" date="2018-05" db="EMBL/GenBank/DDBJ databases">
        <title>Genomic Encyclopedia of Type Strains, Phase IV (KMG-IV): sequencing the most valuable type-strain genomes for metagenomic binning, comparative biology and taxonomic classification.</title>
        <authorList>
            <person name="Goeker M."/>
        </authorList>
    </citation>
    <scope>NUCLEOTIDE SEQUENCE [LARGE SCALE GENOMIC DNA]</scope>
    <source>
        <strain evidence="1 2">DSM 44704</strain>
    </source>
</reference>
<evidence type="ECO:0000313" key="1">
    <source>
        <dbReference type="EMBL" id="PXX54932.1"/>
    </source>
</evidence>
<dbReference type="EMBL" id="QJKF01000022">
    <property type="protein sequence ID" value="PXX54932.1"/>
    <property type="molecule type" value="Genomic_DNA"/>
</dbReference>
<gene>
    <name evidence="1" type="ORF">DFR70_12273</name>
</gene>
<comment type="caution">
    <text evidence="1">The sequence shown here is derived from an EMBL/GenBank/DDBJ whole genome shotgun (WGS) entry which is preliminary data.</text>
</comment>
<evidence type="ECO:0000313" key="2">
    <source>
        <dbReference type="Proteomes" id="UP000247569"/>
    </source>
</evidence>
<accession>A0A318JQ40</accession>
<dbReference type="Proteomes" id="UP000247569">
    <property type="component" value="Unassembled WGS sequence"/>
</dbReference>
<name>A0A318JQ40_9NOCA</name>
<dbReference type="OrthoDB" id="4541669at2"/>
<proteinExistence type="predicted"/>
<dbReference type="RefSeq" id="WP_051187819.1">
    <property type="nucleotide sequence ID" value="NZ_QJKF01000022.1"/>
</dbReference>
<sequence>MNIDGQAEFEGTGNTYLRVRDCLRVMGKQLFVDRYWYDEVLAGDLENPIAVFDALIEHGYLEAEGTINFPVWNRETRQNEQVVRPRYTMTSKAYAVANASAASPVHRATAEKALAGFLERVEQAAADPLNLWVVDRVVLFGSMLDPTRQRVSDVDLAVRLIENEAVFESAGGHQLAGSVFLAEMNGGRHPSGYRGEYGVRRFLKGRSRVLSLANLSADGAMAGLSPDTPHRVLYERPPIN</sequence>
<organism evidence="1 2">
    <name type="scientific">Nocardia tenerifensis</name>
    <dbReference type="NCBI Taxonomy" id="228006"/>
    <lineage>
        <taxon>Bacteria</taxon>
        <taxon>Bacillati</taxon>
        <taxon>Actinomycetota</taxon>
        <taxon>Actinomycetes</taxon>
        <taxon>Mycobacteriales</taxon>
        <taxon>Nocardiaceae</taxon>
        <taxon>Nocardia</taxon>
    </lineage>
</organism>
<dbReference type="AlphaFoldDB" id="A0A318JQ40"/>